<dbReference type="Pfam" id="PF01418">
    <property type="entry name" value="HTH_6"/>
    <property type="match status" value="1"/>
</dbReference>
<dbReference type="InterPro" id="IPR009057">
    <property type="entry name" value="Homeodomain-like_sf"/>
</dbReference>
<dbReference type="InterPro" id="IPR035472">
    <property type="entry name" value="RpiR-like_SIS"/>
</dbReference>
<dbReference type="EMBL" id="SMTK01000002">
    <property type="protein sequence ID" value="TDK26650.1"/>
    <property type="molecule type" value="Genomic_DNA"/>
</dbReference>
<dbReference type="SUPFAM" id="SSF46689">
    <property type="entry name" value="Homeodomain-like"/>
    <property type="match status" value="1"/>
</dbReference>
<evidence type="ECO:0000256" key="1">
    <source>
        <dbReference type="ARBA" id="ARBA00023015"/>
    </source>
</evidence>
<dbReference type="PANTHER" id="PTHR30514">
    <property type="entry name" value="GLUCOKINASE"/>
    <property type="match status" value="1"/>
</dbReference>
<feature type="domain" description="SIS" evidence="5">
    <location>
        <begin position="127"/>
        <end position="267"/>
    </location>
</feature>
<evidence type="ECO:0000313" key="7">
    <source>
        <dbReference type="Proteomes" id="UP000295411"/>
    </source>
</evidence>
<evidence type="ECO:0000259" key="5">
    <source>
        <dbReference type="PROSITE" id="PS51464"/>
    </source>
</evidence>
<evidence type="ECO:0000256" key="2">
    <source>
        <dbReference type="ARBA" id="ARBA00023125"/>
    </source>
</evidence>
<dbReference type="Gene3D" id="3.40.50.10490">
    <property type="entry name" value="Glucose-6-phosphate isomerase like protein, domain 1"/>
    <property type="match status" value="1"/>
</dbReference>
<keyword evidence="1" id="KW-0805">Transcription regulation</keyword>
<dbReference type="InterPro" id="IPR000281">
    <property type="entry name" value="HTH_RpiR"/>
</dbReference>
<evidence type="ECO:0000256" key="3">
    <source>
        <dbReference type="ARBA" id="ARBA00023163"/>
    </source>
</evidence>
<comment type="caution">
    <text evidence="6">The sequence shown here is derived from an EMBL/GenBank/DDBJ whole genome shotgun (WGS) entry which is preliminary data.</text>
</comment>
<dbReference type="Proteomes" id="UP000295411">
    <property type="component" value="Unassembled WGS sequence"/>
</dbReference>
<name>A0A4R5TZH1_9MICC</name>
<keyword evidence="2" id="KW-0238">DNA-binding</keyword>
<reference evidence="6 7" key="1">
    <citation type="submission" date="2019-03" db="EMBL/GenBank/DDBJ databases">
        <title>Arthrobacter sp. nov., an bacterium isolated from biocrust in Mu Us Desert.</title>
        <authorList>
            <person name="Lixiong L."/>
        </authorList>
    </citation>
    <scope>NUCLEOTIDE SEQUENCE [LARGE SCALE GENOMIC DNA]</scope>
    <source>
        <strain evidence="6 7">SLN-3</strain>
    </source>
</reference>
<dbReference type="Gene3D" id="1.10.10.10">
    <property type="entry name" value="Winged helix-like DNA-binding domain superfamily/Winged helix DNA-binding domain"/>
    <property type="match status" value="1"/>
</dbReference>
<dbReference type="PROSITE" id="PS51464">
    <property type="entry name" value="SIS"/>
    <property type="match status" value="1"/>
</dbReference>
<dbReference type="OrthoDB" id="370421at2"/>
<dbReference type="GO" id="GO:0097367">
    <property type="term" value="F:carbohydrate derivative binding"/>
    <property type="evidence" value="ECO:0007669"/>
    <property type="project" value="InterPro"/>
</dbReference>
<dbReference type="InterPro" id="IPR001347">
    <property type="entry name" value="SIS_dom"/>
</dbReference>
<keyword evidence="7" id="KW-1185">Reference proteome</keyword>
<dbReference type="AlphaFoldDB" id="A0A4R5TZH1"/>
<evidence type="ECO:0000259" key="4">
    <source>
        <dbReference type="PROSITE" id="PS51071"/>
    </source>
</evidence>
<evidence type="ECO:0000313" key="6">
    <source>
        <dbReference type="EMBL" id="TDK26650.1"/>
    </source>
</evidence>
<proteinExistence type="predicted"/>
<dbReference type="InterPro" id="IPR036388">
    <property type="entry name" value="WH-like_DNA-bd_sf"/>
</dbReference>
<sequence>MSIQSAIQAQLPTLPPSARRVAEEILADPETVLRHTISELAHICSTSEPSVVRFCRAVGYAGYAQLRLSMATEIGRETAQFGDTKRFGADISPDDSLADTVAKIAFAETLGIEETLSHLDIDQLRSAVESISTARQILVYGVGAGAVVADDLQHKLFRIRRMVHSFDDPHDALMGASLMAAGDVAVAFSHSGRTAETLEFVERAREAGATTIGITNGAGSPLAEATDLCLLTMVRETAFRSGAMASRIAQLAVVDCIFVGVAQSSYDATVEALETTRAAITNRKQR</sequence>
<dbReference type="InterPro" id="IPR047640">
    <property type="entry name" value="RpiR-like"/>
</dbReference>
<protein>
    <submittedName>
        <fullName evidence="6">MurR/RpiR family transcriptional regulator</fullName>
    </submittedName>
</protein>
<organism evidence="6 7">
    <name type="scientific">Arthrobacter crusticola</name>
    <dbReference type="NCBI Taxonomy" id="2547960"/>
    <lineage>
        <taxon>Bacteria</taxon>
        <taxon>Bacillati</taxon>
        <taxon>Actinomycetota</taxon>
        <taxon>Actinomycetes</taxon>
        <taxon>Micrococcales</taxon>
        <taxon>Micrococcaceae</taxon>
        <taxon>Arthrobacter</taxon>
    </lineage>
</organism>
<dbReference type="RefSeq" id="WP_133403010.1">
    <property type="nucleotide sequence ID" value="NZ_SMTK01000002.1"/>
</dbReference>
<dbReference type="InterPro" id="IPR046348">
    <property type="entry name" value="SIS_dom_sf"/>
</dbReference>
<keyword evidence="3" id="KW-0804">Transcription</keyword>
<dbReference type="GO" id="GO:1901135">
    <property type="term" value="P:carbohydrate derivative metabolic process"/>
    <property type="evidence" value="ECO:0007669"/>
    <property type="project" value="InterPro"/>
</dbReference>
<dbReference type="GO" id="GO:0003700">
    <property type="term" value="F:DNA-binding transcription factor activity"/>
    <property type="evidence" value="ECO:0007669"/>
    <property type="project" value="InterPro"/>
</dbReference>
<dbReference type="PROSITE" id="PS51071">
    <property type="entry name" value="HTH_RPIR"/>
    <property type="match status" value="1"/>
</dbReference>
<accession>A0A4R5TZH1</accession>
<gene>
    <name evidence="6" type="ORF">E2F48_05545</name>
</gene>
<dbReference type="SUPFAM" id="SSF53697">
    <property type="entry name" value="SIS domain"/>
    <property type="match status" value="1"/>
</dbReference>
<dbReference type="CDD" id="cd05013">
    <property type="entry name" value="SIS_RpiR"/>
    <property type="match status" value="1"/>
</dbReference>
<feature type="domain" description="HTH rpiR-type" evidence="4">
    <location>
        <begin position="1"/>
        <end position="77"/>
    </location>
</feature>
<dbReference type="Pfam" id="PF01380">
    <property type="entry name" value="SIS"/>
    <property type="match status" value="1"/>
</dbReference>
<dbReference type="GO" id="GO:0003677">
    <property type="term" value="F:DNA binding"/>
    <property type="evidence" value="ECO:0007669"/>
    <property type="project" value="UniProtKB-KW"/>
</dbReference>
<dbReference type="PANTHER" id="PTHR30514:SF1">
    <property type="entry name" value="HTH-TYPE TRANSCRIPTIONAL REGULATOR HEXR-RELATED"/>
    <property type="match status" value="1"/>
</dbReference>